<evidence type="ECO:0000313" key="4">
    <source>
        <dbReference type="Proteomes" id="UP000620224"/>
    </source>
</evidence>
<feature type="compositionally biased region" description="Pro residues" evidence="1">
    <location>
        <begin position="13"/>
        <end position="34"/>
    </location>
</feature>
<sequence length="270" mass="28280">MAFRHVPWERPELPTPPPSYPPYQPVPGPHPQLPGSPGPYGRYGQYGGVTAGGPVAGCQVCGAVPAMPVTIRGHQGMVVIMRFLRRQGVFCHPCALALFRDMQADTLIAGWWGPLSVIITPFTLLANLSALSGIRRIPVPVAAGWRPPLDPGRPVFRRPAGILALIPLAVLGLLVAAVPVLLVIGLVTGPDESGTGGSGSTGVTLTPGSCARNDDPWPEQDLRSADCGSPDARYRVVDPASGSCASGDHVAYPEYSADGATSFCLRPLRG</sequence>
<keyword evidence="2" id="KW-0812">Transmembrane</keyword>
<dbReference type="Proteomes" id="UP000620224">
    <property type="component" value="Unassembled WGS sequence"/>
</dbReference>
<dbReference type="EMBL" id="BMUE01000011">
    <property type="protein sequence ID" value="GGW66080.1"/>
    <property type="molecule type" value="Genomic_DNA"/>
</dbReference>
<protein>
    <submittedName>
        <fullName evidence="3">Uncharacterized protein</fullName>
    </submittedName>
</protein>
<reference evidence="3" key="1">
    <citation type="journal article" date="2014" name="Int. J. Syst. Evol. Microbiol.">
        <title>Complete genome sequence of Corynebacterium casei LMG S-19264T (=DSM 44701T), isolated from a smear-ripened cheese.</title>
        <authorList>
            <consortium name="US DOE Joint Genome Institute (JGI-PGF)"/>
            <person name="Walter F."/>
            <person name="Albersmeier A."/>
            <person name="Kalinowski J."/>
            <person name="Ruckert C."/>
        </authorList>
    </citation>
    <scope>NUCLEOTIDE SEQUENCE</scope>
    <source>
        <strain evidence="3">JCM 4490</strain>
    </source>
</reference>
<organism evidence="3 4">
    <name type="scientific">Streptomyces lucensis JCM 4490</name>
    <dbReference type="NCBI Taxonomy" id="1306176"/>
    <lineage>
        <taxon>Bacteria</taxon>
        <taxon>Bacillati</taxon>
        <taxon>Actinomycetota</taxon>
        <taxon>Actinomycetes</taxon>
        <taxon>Kitasatosporales</taxon>
        <taxon>Streptomycetaceae</taxon>
        <taxon>Streptomyces</taxon>
    </lineage>
</organism>
<reference evidence="3" key="2">
    <citation type="submission" date="2020-09" db="EMBL/GenBank/DDBJ databases">
        <authorList>
            <person name="Sun Q."/>
            <person name="Ohkuma M."/>
        </authorList>
    </citation>
    <scope>NUCLEOTIDE SEQUENCE</scope>
    <source>
        <strain evidence="3">JCM 4490</strain>
    </source>
</reference>
<accession>A0A918MTH6</accession>
<gene>
    <name evidence="3" type="ORF">GCM10010503_49130</name>
</gene>
<comment type="caution">
    <text evidence="3">The sequence shown here is derived from an EMBL/GenBank/DDBJ whole genome shotgun (WGS) entry which is preliminary data.</text>
</comment>
<feature type="compositionally biased region" description="Basic and acidic residues" evidence="1">
    <location>
        <begin position="1"/>
        <end position="12"/>
    </location>
</feature>
<keyword evidence="2" id="KW-0472">Membrane</keyword>
<keyword evidence="4" id="KW-1185">Reference proteome</keyword>
<feature type="transmembrane region" description="Helical" evidence="2">
    <location>
        <begin position="162"/>
        <end position="187"/>
    </location>
</feature>
<dbReference type="AlphaFoldDB" id="A0A918MTH6"/>
<feature type="region of interest" description="Disordered" evidence="1">
    <location>
        <begin position="1"/>
        <end position="34"/>
    </location>
</feature>
<evidence type="ECO:0000256" key="1">
    <source>
        <dbReference type="SAM" id="MobiDB-lite"/>
    </source>
</evidence>
<name>A0A918MTH6_9ACTN</name>
<proteinExistence type="predicted"/>
<feature type="region of interest" description="Disordered" evidence="1">
    <location>
        <begin position="193"/>
        <end position="228"/>
    </location>
</feature>
<evidence type="ECO:0000313" key="3">
    <source>
        <dbReference type="EMBL" id="GGW66080.1"/>
    </source>
</evidence>
<keyword evidence="2" id="KW-1133">Transmembrane helix</keyword>
<evidence type="ECO:0000256" key="2">
    <source>
        <dbReference type="SAM" id="Phobius"/>
    </source>
</evidence>
<feature type="compositionally biased region" description="Basic and acidic residues" evidence="1">
    <location>
        <begin position="212"/>
        <end position="224"/>
    </location>
</feature>